<organism evidence="2 3">
    <name type="scientific">Vibrio kanaloae</name>
    <dbReference type="NCBI Taxonomy" id="170673"/>
    <lineage>
        <taxon>Bacteria</taxon>
        <taxon>Pseudomonadati</taxon>
        <taxon>Pseudomonadota</taxon>
        <taxon>Gammaproteobacteria</taxon>
        <taxon>Vibrionales</taxon>
        <taxon>Vibrionaceae</taxon>
        <taxon>Vibrio</taxon>
    </lineage>
</organism>
<evidence type="ECO:0000313" key="3">
    <source>
        <dbReference type="Proteomes" id="UP000307574"/>
    </source>
</evidence>
<sequence length="212" mass="24391">MEWLIAVVSALIGAVVGALVSYLFTDKNNKQRTERLELAFYNEFEHLSETLENWFPTLVAEYQEPLREQYSGLPFLDLSLIDALVIELASTDRVVTPAQRKLIVRLRPIITSLVKNNEKRGKYENSWMLNSHIMDNSEERDYSKNISYYTGLILVDVTQVIFHLKKLSAEKERFTFSKGATREDFAKACCSSSGVPYDETVWKPMLLRLGLK</sequence>
<comment type="caution">
    <text evidence="2">The sequence shown here is derived from an EMBL/GenBank/DDBJ whole genome shotgun (WGS) entry which is preliminary data.</text>
</comment>
<feature type="transmembrane region" description="Helical" evidence="1">
    <location>
        <begin position="6"/>
        <end position="25"/>
    </location>
</feature>
<protein>
    <submittedName>
        <fullName evidence="2">Uncharacterized protein</fullName>
    </submittedName>
</protein>
<keyword evidence="1" id="KW-0812">Transmembrane</keyword>
<evidence type="ECO:0000256" key="1">
    <source>
        <dbReference type="SAM" id="Phobius"/>
    </source>
</evidence>
<dbReference type="EMBL" id="SYUV01000016">
    <property type="protein sequence ID" value="TKF34281.1"/>
    <property type="molecule type" value="Genomic_DNA"/>
</dbReference>
<accession>A0A4U1ZM97</accession>
<dbReference type="Proteomes" id="UP000307574">
    <property type="component" value="Unassembled WGS sequence"/>
</dbReference>
<dbReference type="AlphaFoldDB" id="A0A4U1ZM97"/>
<evidence type="ECO:0000313" key="2">
    <source>
        <dbReference type="EMBL" id="TKF34281.1"/>
    </source>
</evidence>
<keyword evidence="1" id="KW-0472">Membrane</keyword>
<reference evidence="2 3" key="1">
    <citation type="submission" date="2019-04" db="EMBL/GenBank/DDBJ databases">
        <title>A reverse ecology approach based on a biological definition of microbial populations.</title>
        <authorList>
            <person name="Arevalo P."/>
            <person name="Vaninsberghe D."/>
            <person name="Elsherbini J."/>
            <person name="Gore J."/>
            <person name="Polz M."/>
        </authorList>
    </citation>
    <scope>NUCLEOTIDE SEQUENCE [LARGE SCALE GENOMIC DNA]</scope>
    <source>
        <strain evidence="2 3">10N.261.46.F4</strain>
    </source>
</reference>
<dbReference type="RefSeq" id="WP_108167909.1">
    <property type="nucleotide sequence ID" value="NZ_SYUQ01000064.1"/>
</dbReference>
<gene>
    <name evidence="2" type="ORF">FCV50_05485</name>
</gene>
<keyword evidence="1" id="KW-1133">Transmembrane helix</keyword>
<name>A0A4U1ZM97_9VIBR</name>
<proteinExistence type="predicted"/>